<evidence type="ECO:0000313" key="2">
    <source>
        <dbReference type="Proteomes" id="UP000631791"/>
    </source>
</evidence>
<comment type="caution">
    <text evidence="1">The sequence shown here is derived from an EMBL/GenBank/DDBJ whole genome shotgun (WGS) entry which is preliminary data.</text>
</comment>
<organism evidence="1 2">
    <name type="scientific">Micromonospora vinacea</name>
    <dbReference type="NCBI Taxonomy" id="709878"/>
    <lineage>
        <taxon>Bacteria</taxon>
        <taxon>Bacillati</taxon>
        <taxon>Actinomycetota</taxon>
        <taxon>Actinomycetes</taxon>
        <taxon>Micromonosporales</taxon>
        <taxon>Micromonosporaceae</taxon>
        <taxon>Micromonospora</taxon>
    </lineage>
</organism>
<dbReference type="Proteomes" id="UP000631791">
    <property type="component" value="Unassembled WGS sequence"/>
</dbReference>
<reference evidence="1 2" key="1">
    <citation type="submission" date="2020-11" db="EMBL/GenBank/DDBJ databases">
        <title>Sequencing the genomes of 1000 actinobacteria strains.</title>
        <authorList>
            <person name="Klenk H.-P."/>
        </authorList>
    </citation>
    <scope>NUCLEOTIDE SEQUENCE [LARGE SCALE GENOMIC DNA]</scope>
    <source>
        <strain evidence="1 2">DSM 101695</strain>
    </source>
</reference>
<dbReference type="EMBL" id="JADOTY010000001">
    <property type="protein sequence ID" value="MBG6103839.1"/>
    <property type="molecule type" value="Genomic_DNA"/>
</dbReference>
<sequence>MAVYNYRLANGQTRWFFIIDLPPDVNGRRRQHKRQGFPNQAAALKAEQDAQAAYGGAGLGADGTVAAELESWLNERELDVQETTLSNYRDIMRCYVV</sequence>
<keyword evidence="2" id="KW-1185">Reference proteome</keyword>
<gene>
    <name evidence="1" type="ORF">IW249_004253</name>
</gene>
<dbReference type="RefSeq" id="WP_196922384.1">
    <property type="nucleotide sequence ID" value="NZ_JADOTY010000001.1"/>
</dbReference>
<accession>A0ABS0K770</accession>
<proteinExistence type="predicted"/>
<protein>
    <recommendedName>
        <fullName evidence="3">AP2-like DNA-binding integrase domain-containing protein</fullName>
    </recommendedName>
</protein>
<name>A0ABS0K770_9ACTN</name>
<evidence type="ECO:0008006" key="3">
    <source>
        <dbReference type="Google" id="ProtNLM"/>
    </source>
</evidence>
<evidence type="ECO:0000313" key="1">
    <source>
        <dbReference type="EMBL" id="MBG6103839.1"/>
    </source>
</evidence>